<dbReference type="GO" id="GO:0090729">
    <property type="term" value="F:toxin activity"/>
    <property type="evidence" value="ECO:0007669"/>
    <property type="project" value="UniProtKB-KW"/>
</dbReference>
<keyword evidence="11" id="KW-1053">Target membrane</keyword>
<dbReference type="GO" id="GO:0005576">
    <property type="term" value="C:extracellular region"/>
    <property type="evidence" value="ECO:0007669"/>
    <property type="project" value="UniProtKB-SubCell"/>
</dbReference>
<proteinExistence type="predicted"/>
<dbReference type="PANTHER" id="PTHR24171">
    <property type="entry name" value="ANKYRIN REPEAT DOMAIN-CONTAINING PROTEIN 39-RELATED"/>
    <property type="match status" value="1"/>
</dbReference>
<feature type="repeat" description="ANK" evidence="12">
    <location>
        <begin position="93"/>
        <end position="125"/>
    </location>
</feature>
<evidence type="ECO:0000256" key="6">
    <source>
        <dbReference type="ARBA" id="ARBA00022656"/>
    </source>
</evidence>
<keyword evidence="8" id="KW-0677">Repeat</keyword>
<dbReference type="PROSITE" id="PS50297">
    <property type="entry name" value="ANK_REP_REGION"/>
    <property type="match status" value="2"/>
</dbReference>
<dbReference type="Pfam" id="PF12796">
    <property type="entry name" value="Ank_2"/>
    <property type="match status" value="1"/>
</dbReference>
<sequence>MYVQVLIKDQSIHWETPCTESPLENAEDGNRSAFTPYKPVTVLTNLQRGNIQTEGPAVLPERSVHQLAGQGELFLGDNCVLGTSFDANVTDEKDFTPLMWASGFGQLETVQKLLKLGAVVTSTGKSGENALILASSSGHAAIVRELINYEAEVDCVDQDGNTALMHAVYNNHAACVQELLNAGADFTITNEAVETAFDIAIKKRSKHAQAVLEKHMLNLMQVGSSTPTS</sequence>
<keyword evidence="3" id="KW-0268">Exocytosis</keyword>
<evidence type="ECO:0000256" key="4">
    <source>
        <dbReference type="ARBA" id="ARBA00022525"/>
    </source>
</evidence>
<keyword evidence="14" id="KW-1185">Reference proteome</keyword>
<evidence type="ECO:0000256" key="7">
    <source>
        <dbReference type="ARBA" id="ARBA00022699"/>
    </source>
</evidence>
<keyword evidence="11" id="KW-0472">Membrane</keyword>
<keyword evidence="7" id="KW-0528">Neurotoxin</keyword>
<feature type="repeat" description="ANK" evidence="12">
    <location>
        <begin position="159"/>
        <end position="191"/>
    </location>
</feature>
<keyword evidence="10 12" id="KW-0040">ANK repeat</keyword>
<gene>
    <name evidence="13" type="ORF">JTE90_016870</name>
</gene>
<dbReference type="InterPro" id="IPR036770">
    <property type="entry name" value="Ankyrin_rpt-contain_sf"/>
</dbReference>
<evidence type="ECO:0000256" key="2">
    <source>
        <dbReference type="ARBA" id="ARBA00004613"/>
    </source>
</evidence>
<organism evidence="13 14">
    <name type="scientific">Oedothorax gibbosus</name>
    <dbReference type="NCBI Taxonomy" id="931172"/>
    <lineage>
        <taxon>Eukaryota</taxon>
        <taxon>Metazoa</taxon>
        <taxon>Ecdysozoa</taxon>
        <taxon>Arthropoda</taxon>
        <taxon>Chelicerata</taxon>
        <taxon>Arachnida</taxon>
        <taxon>Araneae</taxon>
        <taxon>Araneomorphae</taxon>
        <taxon>Entelegynae</taxon>
        <taxon>Araneoidea</taxon>
        <taxon>Linyphiidae</taxon>
        <taxon>Erigoninae</taxon>
        <taxon>Oedothorax</taxon>
    </lineage>
</organism>
<dbReference type="SMART" id="SM00248">
    <property type="entry name" value="ANK"/>
    <property type="match status" value="3"/>
</dbReference>
<comment type="subcellular location">
    <subcellularLocation>
        <location evidence="2">Secreted</location>
    </subcellularLocation>
    <subcellularLocation>
        <location evidence="1">Target cell membrane</location>
    </subcellularLocation>
</comment>
<dbReference type="AlphaFoldDB" id="A0AAV6W0W7"/>
<dbReference type="Proteomes" id="UP000827092">
    <property type="component" value="Unassembled WGS sequence"/>
</dbReference>
<dbReference type="SUPFAM" id="SSF48403">
    <property type="entry name" value="Ankyrin repeat"/>
    <property type="match status" value="1"/>
</dbReference>
<evidence type="ECO:0000256" key="9">
    <source>
        <dbReference type="ARBA" id="ARBA00023028"/>
    </source>
</evidence>
<dbReference type="GO" id="GO:0006887">
    <property type="term" value="P:exocytosis"/>
    <property type="evidence" value="ECO:0007669"/>
    <property type="project" value="UniProtKB-KW"/>
</dbReference>
<evidence type="ECO:0000256" key="1">
    <source>
        <dbReference type="ARBA" id="ARBA00004175"/>
    </source>
</evidence>
<dbReference type="Gene3D" id="1.25.40.20">
    <property type="entry name" value="Ankyrin repeat-containing domain"/>
    <property type="match status" value="1"/>
</dbReference>
<dbReference type="EMBL" id="JAFNEN010000006">
    <property type="protein sequence ID" value="KAG8201399.1"/>
    <property type="molecule type" value="Genomic_DNA"/>
</dbReference>
<name>A0AAV6W0W7_9ARAC</name>
<evidence type="ECO:0000256" key="12">
    <source>
        <dbReference type="PROSITE-ProRule" id="PRU00023"/>
    </source>
</evidence>
<evidence type="ECO:0000256" key="8">
    <source>
        <dbReference type="ARBA" id="ARBA00022737"/>
    </source>
</evidence>
<reference evidence="13 14" key="1">
    <citation type="journal article" date="2022" name="Nat. Ecol. Evol.">
        <title>A masculinizing supergene underlies an exaggerated male reproductive morph in a spider.</title>
        <authorList>
            <person name="Hendrickx F."/>
            <person name="De Corte Z."/>
            <person name="Sonet G."/>
            <person name="Van Belleghem S.M."/>
            <person name="Kostlbacher S."/>
            <person name="Vangestel C."/>
        </authorList>
    </citation>
    <scope>NUCLEOTIDE SEQUENCE [LARGE SCALE GENOMIC DNA]</scope>
    <source>
        <strain evidence="13">W744_W776</strain>
    </source>
</reference>
<accession>A0AAV6W0W7</accession>
<evidence type="ECO:0008006" key="15">
    <source>
        <dbReference type="Google" id="ProtNLM"/>
    </source>
</evidence>
<dbReference type="GO" id="GO:0044218">
    <property type="term" value="C:other organism cell membrane"/>
    <property type="evidence" value="ECO:0007669"/>
    <property type="project" value="UniProtKB-KW"/>
</dbReference>
<dbReference type="InterPro" id="IPR002110">
    <property type="entry name" value="Ankyrin_rpt"/>
</dbReference>
<evidence type="ECO:0000256" key="11">
    <source>
        <dbReference type="ARBA" id="ARBA00023298"/>
    </source>
</evidence>
<dbReference type="GO" id="GO:0044231">
    <property type="term" value="C:host cell presynaptic membrane"/>
    <property type="evidence" value="ECO:0007669"/>
    <property type="project" value="UniProtKB-KW"/>
</dbReference>
<evidence type="ECO:0000256" key="10">
    <source>
        <dbReference type="ARBA" id="ARBA00023043"/>
    </source>
</evidence>
<evidence type="ECO:0000313" key="13">
    <source>
        <dbReference type="EMBL" id="KAG8201399.1"/>
    </source>
</evidence>
<dbReference type="Pfam" id="PF00023">
    <property type="entry name" value="Ank"/>
    <property type="match status" value="1"/>
</dbReference>
<protein>
    <recommendedName>
        <fullName evidence="15">Ankyrin repeat family A protein 2</fullName>
    </recommendedName>
</protein>
<keyword evidence="6" id="KW-0800">Toxin</keyword>
<feature type="repeat" description="ANK" evidence="12">
    <location>
        <begin position="126"/>
        <end position="158"/>
    </location>
</feature>
<evidence type="ECO:0000256" key="5">
    <source>
        <dbReference type="ARBA" id="ARBA00022537"/>
    </source>
</evidence>
<keyword evidence="9" id="KW-0638">Presynaptic neurotoxin</keyword>
<keyword evidence="5" id="KW-1052">Target cell membrane</keyword>
<evidence type="ECO:0000313" key="14">
    <source>
        <dbReference type="Proteomes" id="UP000827092"/>
    </source>
</evidence>
<keyword evidence="4" id="KW-0964">Secreted</keyword>
<comment type="caution">
    <text evidence="13">The sequence shown here is derived from an EMBL/GenBank/DDBJ whole genome shotgun (WGS) entry which is preliminary data.</text>
</comment>
<evidence type="ECO:0000256" key="3">
    <source>
        <dbReference type="ARBA" id="ARBA00022483"/>
    </source>
</evidence>
<dbReference type="PROSITE" id="PS50088">
    <property type="entry name" value="ANK_REPEAT"/>
    <property type="match status" value="3"/>
</dbReference>